<dbReference type="HOGENOM" id="CLU_1696175_0_0_1"/>
<keyword evidence="2" id="KW-1185">Reference proteome</keyword>
<organism evidence="1 2">
    <name type="scientific">Phlebiopsis gigantea (strain 11061_1 CR5-6)</name>
    <name type="common">White-rot fungus</name>
    <name type="synonym">Peniophora gigantea</name>
    <dbReference type="NCBI Taxonomy" id="745531"/>
    <lineage>
        <taxon>Eukaryota</taxon>
        <taxon>Fungi</taxon>
        <taxon>Dikarya</taxon>
        <taxon>Basidiomycota</taxon>
        <taxon>Agaricomycotina</taxon>
        <taxon>Agaricomycetes</taxon>
        <taxon>Polyporales</taxon>
        <taxon>Phanerochaetaceae</taxon>
        <taxon>Phlebiopsis</taxon>
    </lineage>
</organism>
<reference evidence="1 2" key="1">
    <citation type="journal article" date="2014" name="PLoS Genet.">
        <title>Analysis of the Phlebiopsis gigantea genome, transcriptome and secretome provides insight into its pioneer colonization strategies of wood.</title>
        <authorList>
            <person name="Hori C."/>
            <person name="Ishida T."/>
            <person name="Igarashi K."/>
            <person name="Samejima M."/>
            <person name="Suzuki H."/>
            <person name="Master E."/>
            <person name="Ferreira P."/>
            <person name="Ruiz-Duenas F.J."/>
            <person name="Held B."/>
            <person name="Canessa P."/>
            <person name="Larrondo L.F."/>
            <person name="Schmoll M."/>
            <person name="Druzhinina I.S."/>
            <person name="Kubicek C.P."/>
            <person name="Gaskell J.A."/>
            <person name="Kersten P."/>
            <person name="St John F."/>
            <person name="Glasner J."/>
            <person name="Sabat G."/>
            <person name="Splinter BonDurant S."/>
            <person name="Syed K."/>
            <person name="Yadav J."/>
            <person name="Mgbeahuruike A.C."/>
            <person name="Kovalchuk A."/>
            <person name="Asiegbu F.O."/>
            <person name="Lackner G."/>
            <person name="Hoffmeister D."/>
            <person name="Rencoret J."/>
            <person name="Gutierrez A."/>
            <person name="Sun H."/>
            <person name="Lindquist E."/>
            <person name="Barry K."/>
            <person name="Riley R."/>
            <person name="Grigoriev I.V."/>
            <person name="Henrissat B."/>
            <person name="Kues U."/>
            <person name="Berka R.M."/>
            <person name="Martinez A.T."/>
            <person name="Covert S.F."/>
            <person name="Blanchette R.A."/>
            <person name="Cullen D."/>
        </authorList>
    </citation>
    <scope>NUCLEOTIDE SEQUENCE [LARGE SCALE GENOMIC DNA]</scope>
    <source>
        <strain evidence="1 2">11061_1 CR5-6</strain>
    </source>
</reference>
<dbReference type="Proteomes" id="UP000053257">
    <property type="component" value="Unassembled WGS sequence"/>
</dbReference>
<proteinExistence type="predicted"/>
<dbReference type="AlphaFoldDB" id="A0A0C3NPL6"/>
<dbReference type="EMBL" id="KN840504">
    <property type="protein sequence ID" value="KIP07074.1"/>
    <property type="molecule type" value="Genomic_DNA"/>
</dbReference>
<evidence type="ECO:0000313" key="2">
    <source>
        <dbReference type="Proteomes" id="UP000053257"/>
    </source>
</evidence>
<protein>
    <submittedName>
        <fullName evidence="1">Uncharacterized protein</fullName>
    </submittedName>
</protein>
<accession>A0A0C3NPL6</accession>
<evidence type="ECO:0000313" key="1">
    <source>
        <dbReference type="EMBL" id="KIP07074.1"/>
    </source>
</evidence>
<name>A0A0C3NPL6_PHLG1</name>
<gene>
    <name evidence="1" type="ORF">PHLGIDRAFT_432165</name>
</gene>
<sequence>MRGTSKVENFPAASHETFTQLDHIEDVTLFGMPRYSMRKSGPHAEFIGVDGALLTGPGNRTFFSRLFTLKLQDITFTFVDTMRCGYCPRWTSADGCECRAPGLAKRRDLGCPIARLVFHLCVDWTGKQKAELQQGLVSGEVIEGTERFVGGGLKS</sequence>